<organism evidence="3 4">
    <name type="scientific">Ostreobium quekettii</name>
    <dbReference type="NCBI Taxonomy" id="121088"/>
    <lineage>
        <taxon>Eukaryota</taxon>
        <taxon>Viridiplantae</taxon>
        <taxon>Chlorophyta</taxon>
        <taxon>core chlorophytes</taxon>
        <taxon>Ulvophyceae</taxon>
        <taxon>TCBD clade</taxon>
        <taxon>Bryopsidales</taxon>
        <taxon>Ostreobineae</taxon>
        <taxon>Ostreobiaceae</taxon>
        <taxon>Ostreobium</taxon>
    </lineage>
</organism>
<evidence type="ECO:0000256" key="1">
    <source>
        <dbReference type="SAM" id="MobiDB-lite"/>
    </source>
</evidence>
<accession>A0A8S1J3P6</accession>
<feature type="compositionally biased region" description="Basic residues" evidence="1">
    <location>
        <begin position="260"/>
        <end position="284"/>
    </location>
</feature>
<keyword evidence="4" id="KW-1185">Reference proteome</keyword>
<dbReference type="GO" id="GO:0004601">
    <property type="term" value="F:peroxidase activity"/>
    <property type="evidence" value="ECO:0007669"/>
    <property type="project" value="InterPro"/>
</dbReference>
<evidence type="ECO:0000313" key="4">
    <source>
        <dbReference type="Proteomes" id="UP000708148"/>
    </source>
</evidence>
<comment type="caution">
    <text evidence="3">The sequence shown here is derived from an EMBL/GenBank/DDBJ whole genome shotgun (WGS) entry which is preliminary data.</text>
</comment>
<feature type="region of interest" description="Disordered" evidence="1">
    <location>
        <begin position="247"/>
        <end position="289"/>
    </location>
</feature>
<dbReference type="InterPro" id="IPR016119">
    <property type="entry name" value="Br/Cl_peroxidase_C"/>
</dbReference>
<proteinExistence type="predicted"/>
<sequence length="633" mass="68358">MCPWRRSATMRFGTAAKAAIVLALLATVRADDDDDSRPRGNNNRRSSSGDDEEDYVPPEYVADYGPASGPTLGGDQYGGGYGQYQYDYPYEGDDEGGNGGGVESTGIADSIQGVLSGGVQFNIPECESICQDQNEFETPLPPQPLFELNRAHDWGIVLLNQIMQNFNRLTPPGVGRVIGVFSSCVYDAVAAQGDFGDLPAFSTPRQAAPGLQLDRVIDGAAFTAIRAAFENDASFQGAVAFLDQVSPSQVGPQSFPQGRGRGRRRGRGRGQRGGRGRGTGRRGLKQFGGGTFGSDPAFVLGRDVCEEVIQFFTADGFRVDGDELPGNVFPDFVPANLPQTTAGITDCPAEIINLDFWQPLCVPDFLVDGGVGSQQCTAREIVEFSTFLSDIPKMLAEFWADGPDTTAPPGHWFRIMLDSAVNERLSLVRTVRLMFLMGNALNDAGVASWDAKVFFNSARPITMIQCGLSDENLIAWRGPYLGVGEIEASLWQPYQASTFVTPAFAGYVSGHSTFSAAAFRALELYYQTDEYLAPKCRLIPQGTSLYEGRIDAGMPGFIPGLTDIPNQGPRTPGFSPATDVVLCWQTWEASGLESGISRFPGGIHITEDHFDGVDVGVEVAEIVYDQALALWNR</sequence>
<dbReference type="AlphaFoldDB" id="A0A8S1J3P6"/>
<keyword evidence="2" id="KW-0732">Signal</keyword>
<protein>
    <recommendedName>
        <fullName evidence="5">Vanadium-dependent haloperoxidase</fullName>
    </recommendedName>
</protein>
<reference evidence="3" key="1">
    <citation type="submission" date="2020-12" db="EMBL/GenBank/DDBJ databases">
        <authorList>
            <person name="Iha C."/>
        </authorList>
    </citation>
    <scope>NUCLEOTIDE SEQUENCE</scope>
</reference>
<dbReference type="InterPro" id="IPR036938">
    <property type="entry name" value="PAP2/HPO_sf"/>
</dbReference>
<dbReference type="InterPro" id="IPR052559">
    <property type="entry name" value="V-haloperoxidase"/>
</dbReference>
<dbReference type="Gene3D" id="1.10.606.10">
    <property type="entry name" value="Vanadium-containing Chloroperoxidase, domain 2"/>
    <property type="match status" value="1"/>
</dbReference>
<dbReference type="PANTHER" id="PTHR34599">
    <property type="entry name" value="PEROXIDASE-RELATED"/>
    <property type="match status" value="1"/>
</dbReference>
<feature type="region of interest" description="Disordered" evidence="1">
    <location>
        <begin position="31"/>
        <end position="78"/>
    </location>
</feature>
<dbReference type="CDD" id="cd03398">
    <property type="entry name" value="PAP2_haloperoxidase"/>
    <property type="match status" value="1"/>
</dbReference>
<feature type="compositionally biased region" description="Polar residues" evidence="1">
    <location>
        <begin position="247"/>
        <end position="256"/>
    </location>
</feature>
<dbReference type="SUPFAM" id="SSF48317">
    <property type="entry name" value="Acid phosphatase/Vanadium-dependent haloperoxidase"/>
    <property type="match status" value="1"/>
</dbReference>
<evidence type="ECO:0000313" key="3">
    <source>
        <dbReference type="EMBL" id="CAD7700393.1"/>
    </source>
</evidence>
<feature type="chain" id="PRO_5035943815" description="Vanadium-dependent haloperoxidase" evidence="2">
    <location>
        <begin position="31"/>
        <end position="633"/>
    </location>
</feature>
<gene>
    <name evidence="3" type="ORF">OSTQU699_LOCUS5747</name>
</gene>
<dbReference type="Proteomes" id="UP000708148">
    <property type="component" value="Unassembled WGS sequence"/>
</dbReference>
<evidence type="ECO:0008006" key="5">
    <source>
        <dbReference type="Google" id="ProtNLM"/>
    </source>
</evidence>
<dbReference type="PANTHER" id="PTHR34599:SF2">
    <property type="entry name" value="TRAF-TYPE DOMAIN-CONTAINING PROTEIN"/>
    <property type="match status" value="1"/>
</dbReference>
<dbReference type="EMBL" id="CAJHUC010001248">
    <property type="protein sequence ID" value="CAD7700393.1"/>
    <property type="molecule type" value="Genomic_DNA"/>
</dbReference>
<feature type="signal peptide" evidence="2">
    <location>
        <begin position="1"/>
        <end position="30"/>
    </location>
</feature>
<evidence type="ECO:0000256" key="2">
    <source>
        <dbReference type="SAM" id="SignalP"/>
    </source>
</evidence>
<dbReference type="OrthoDB" id="1876163at2759"/>
<name>A0A8S1J3P6_9CHLO</name>